<organism evidence="1 2">
    <name type="scientific">Portunus trituberculatus</name>
    <name type="common">Swimming crab</name>
    <name type="synonym">Neptunus trituberculatus</name>
    <dbReference type="NCBI Taxonomy" id="210409"/>
    <lineage>
        <taxon>Eukaryota</taxon>
        <taxon>Metazoa</taxon>
        <taxon>Ecdysozoa</taxon>
        <taxon>Arthropoda</taxon>
        <taxon>Crustacea</taxon>
        <taxon>Multicrustacea</taxon>
        <taxon>Malacostraca</taxon>
        <taxon>Eumalacostraca</taxon>
        <taxon>Eucarida</taxon>
        <taxon>Decapoda</taxon>
        <taxon>Pleocyemata</taxon>
        <taxon>Brachyura</taxon>
        <taxon>Eubrachyura</taxon>
        <taxon>Portunoidea</taxon>
        <taxon>Portunidae</taxon>
        <taxon>Portuninae</taxon>
        <taxon>Portunus</taxon>
    </lineage>
</organism>
<sequence>MNEYFKINHNFFLFFIFSNRYVQEYIGDSTIILKEGKEEEERTWERAWEEGGVAGDPLRSLVVARRLAKDWPRLRDMAPSTLKDWKDIEVAVEGVEKALRMEAGKDIYLEALEESLAYLHHLYHLDALHLARGHHTNTPSHHHLACM</sequence>
<accession>A0A5B7I0F5</accession>
<gene>
    <name evidence="1" type="ORF">E2C01_071640</name>
</gene>
<reference evidence="1 2" key="1">
    <citation type="submission" date="2019-05" db="EMBL/GenBank/DDBJ databases">
        <title>Another draft genome of Portunus trituberculatus and its Hox gene families provides insights of decapod evolution.</title>
        <authorList>
            <person name="Jeong J.-H."/>
            <person name="Song I."/>
            <person name="Kim S."/>
            <person name="Choi T."/>
            <person name="Kim D."/>
            <person name="Ryu S."/>
            <person name="Kim W."/>
        </authorList>
    </citation>
    <scope>NUCLEOTIDE SEQUENCE [LARGE SCALE GENOMIC DNA]</scope>
    <source>
        <tissue evidence="1">Muscle</tissue>
    </source>
</reference>
<name>A0A5B7I0F5_PORTR</name>
<dbReference type="Proteomes" id="UP000324222">
    <property type="component" value="Unassembled WGS sequence"/>
</dbReference>
<keyword evidence="2" id="KW-1185">Reference proteome</keyword>
<evidence type="ECO:0000313" key="2">
    <source>
        <dbReference type="Proteomes" id="UP000324222"/>
    </source>
</evidence>
<dbReference type="AlphaFoldDB" id="A0A5B7I0F5"/>
<protein>
    <submittedName>
        <fullName evidence="1">Uncharacterized protein</fullName>
    </submittedName>
</protein>
<comment type="caution">
    <text evidence="1">The sequence shown here is derived from an EMBL/GenBank/DDBJ whole genome shotgun (WGS) entry which is preliminary data.</text>
</comment>
<evidence type="ECO:0000313" key="1">
    <source>
        <dbReference type="EMBL" id="MPC77192.1"/>
    </source>
</evidence>
<proteinExistence type="predicted"/>
<dbReference type="EMBL" id="VSRR010045249">
    <property type="protein sequence ID" value="MPC77192.1"/>
    <property type="molecule type" value="Genomic_DNA"/>
</dbReference>
<dbReference type="OrthoDB" id="420380at2759"/>